<feature type="site" description="Important for hydrogen atom transfer" evidence="8">
    <location>
        <position position="414"/>
    </location>
</feature>
<dbReference type="SUPFAM" id="SSF48168">
    <property type="entry name" value="R1 subunit of ribonucleotide reductase, N-terminal domain"/>
    <property type="match status" value="1"/>
</dbReference>
<evidence type="ECO:0000256" key="3">
    <source>
        <dbReference type="ARBA" id="ARBA00022705"/>
    </source>
</evidence>
<feature type="site" description="Interacts with thioredoxin/glutaredoxin" evidence="8">
    <location>
        <position position="773"/>
    </location>
</feature>
<evidence type="ECO:0000256" key="4">
    <source>
        <dbReference type="ARBA" id="ARBA00022741"/>
    </source>
</evidence>
<feature type="active site" description="Cysteine radical intermediate" evidence="8">
    <location>
        <position position="400"/>
    </location>
</feature>
<protein>
    <recommendedName>
        <fullName evidence="8">Ribonucleoside-diphosphate reductase large subunit</fullName>
        <shortName evidence="8">R1</shortName>
        <ecNumber evidence="8">1.17.4.1</ecNumber>
    </recommendedName>
    <alternativeName>
        <fullName evidence="8">Ribonucleotide reductase large subunit</fullName>
    </alternativeName>
</protein>
<dbReference type="SUPFAM" id="SSF51998">
    <property type="entry name" value="PFL-like glycyl radical enzymes"/>
    <property type="match status" value="1"/>
</dbReference>
<dbReference type="PANTHER" id="PTHR11573">
    <property type="entry name" value="RIBONUCLEOSIDE-DIPHOSPHATE REDUCTASE LARGE CHAIN"/>
    <property type="match status" value="1"/>
</dbReference>
<proteinExistence type="inferred from homology"/>
<dbReference type="InterPro" id="IPR039718">
    <property type="entry name" value="Rrm1"/>
</dbReference>
<name>A1BM51_9GAMA</name>
<keyword evidence="6 8" id="KW-0560">Oxidoreductase</keyword>
<comment type="function">
    <text evidence="9">Provides the precursors necessary for DNA synthesis. Catalyzes the biosynthesis of deoxyribonucleotides from the corresponding ribonucleotides.</text>
</comment>
<dbReference type="EMBL" id="DQ198083">
    <property type="protein sequence ID" value="ABB22280.1"/>
    <property type="molecule type" value="Genomic_DNA"/>
</dbReference>
<dbReference type="GO" id="GO:0004748">
    <property type="term" value="F:ribonucleoside-diphosphate reductase activity, thioredoxin disulfide as acceptor"/>
    <property type="evidence" value="ECO:0007669"/>
    <property type="project" value="UniProtKB-UniRule"/>
</dbReference>
<organism evidence="11 12">
    <name type="scientific">Ovine gammaherpesvirus 2</name>
    <dbReference type="NCBI Taxonomy" id="10398"/>
    <lineage>
        <taxon>Viruses</taxon>
        <taxon>Duplodnaviria</taxon>
        <taxon>Heunggongvirae</taxon>
        <taxon>Peploviricota</taxon>
        <taxon>Herviviricetes</taxon>
        <taxon>Herpesvirales</taxon>
        <taxon>Orthoherpesviridae</taxon>
        <taxon>Gammaherpesvirinae</taxon>
        <taxon>Macavirus</taxon>
        <taxon>Macavirus ovinegamma2</taxon>
    </lineage>
</organism>
<comment type="catalytic activity">
    <reaction evidence="8 9">
        <text>a 2'-deoxyribonucleoside 5'-diphosphate + [thioredoxin]-disulfide + H2O = a ribonucleoside 5'-diphosphate + [thioredoxin]-dithiol</text>
        <dbReference type="Rhea" id="RHEA:23252"/>
        <dbReference type="Rhea" id="RHEA-COMP:10698"/>
        <dbReference type="Rhea" id="RHEA-COMP:10700"/>
        <dbReference type="ChEBI" id="CHEBI:15377"/>
        <dbReference type="ChEBI" id="CHEBI:29950"/>
        <dbReference type="ChEBI" id="CHEBI:50058"/>
        <dbReference type="ChEBI" id="CHEBI:57930"/>
        <dbReference type="ChEBI" id="CHEBI:73316"/>
        <dbReference type="EC" id="1.17.4.1"/>
    </reaction>
</comment>
<dbReference type="InterPro" id="IPR034717">
    <property type="entry name" value="HSV_RIR1"/>
</dbReference>
<dbReference type="GO" id="GO:0009263">
    <property type="term" value="P:deoxyribonucleotide biosynthetic process"/>
    <property type="evidence" value="ECO:0007669"/>
    <property type="project" value="UniProtKB-KW"/>
</dbReference>
<keyword evidence="7 8" id="KW-1015">Disulfide bond</keyword>
<keyword evidence="3" id="KW-0235">DNA replication</keyword>
<evidence type="ECO:0000256" key="9">
    <source>
        <dbReference type="RuleBase" id="RU003410"/>
    </source>
</evidence>
<evidence type="ECO:0000313" key="11">
    <source>
        <dbReference type="EMBL" id="ABB22280.1"/>
    </source>
</evidence>
<feature type="binding site" evidence="8">
    <location>
        <begin position="398"/>
        <end position="402"/>
    </location>
    <ligand>
        <name>substrate</name>
    </ligand>
</feature>
<dbReference type="PROSITE" id="PS00089">
    <property type="entry name" value="RIBORED_LARGE"/>
    <property type="match status" value="1"/>
</dbReference>
<dbReference type="PANTHER" id="PTHR11573:SF6">
    <property type="entry name" value="RIBONUCLEOSIDE-DIPHOSPHATE REDUCTASE LARGE SUBUNIT"/>
    <property type="match status" value="1"/>
</dbReference>
<feature type="binding site" evidence="8">
    <location>
        <position position="228"/>
    </location>
    <ligand>
        <name>substrate</name>
    </ligand>
</feature>
<feature type="binding site" evidence="8">
    <location>
        <position position="182"/>
    </location>
    <ligand>
        <name>substrate</name>
    </ligand>
</feature>
<evidence type="ECO:0000256" key="7">
    <source>
        <dbReference type="ARBA" id="ARBA00023157"/>
    </source>
</evidence>
<reference evidence="11 12" key="1">
    <citation type="journal article" date="2007" name="J. Gen. Virol.">
        <title>Comparison of ovine herpesvirus 2 genomes isolated from domestic sheep (Ovis aries) and a clinically affected cow (Bos bovis).</title>
        <authorList>
            <person name="Taus N.S."/>
            <person name="Herndon D.R."/>
            <person name="Traul D.L."/>
            <person name="Stewart J.P."/>
            <person name="Ackermann M."/>
            <person name="Li H."/>
            <person name="Knowles D.P."/>
            <person name="Lewis G.S."/>
            <person name="Brayton K.A."/>
        </authorList>
    </citation>
    <scope>NUCLEOTIDE SEQUENCE [LARGE SCALE GENOMIC DNA]</scope>
</reference>
<dbReference type="InterPro" id="IPR013509">
    <property type="entry name" value="RNR_lsu_N"/>
</dbReference>
<feature type="domain" description="Ribonucleotide reductase large subunit" evidence="10">
    <location>
        <begin position="578"/>
        <end position="600"/>
    </location>
</feature>
<dbReference type="InterPro" id="IPR000788">
    <property type="entry name" value="RNR_lg_C"/>
</dbReference>
<dbReference type="UniPathway" id="UPA00326"/>
<comment type="caution">
    <text evidence="8">Lacks conserved residue(s) required for the propagation of feature annotation.</text>
</comment>
<dbReference type="GO" id="GO:0006260">
    <property type="term" value="P:DNA replication"/>
    <property type="evidence" value="ECO:0007669"/>
    <property type="project" value="UniProtKB-KW"/>
</dbReference>
<comment type="subunit">
    <text evidence="8">Heterotetramer composed of a homodimer of the large subunit (R1) and a homodimer of the small subunit (R2). Larger multisubunit protein complex are also active, composed of (R1)n(R2)n.</text>
</comment>
<evidence type="ECO:0000256" key="5">
    <source>
        <dbReference type="ARBA" id="ARBA00022840"/>
    </source>
</evidence>
<evidence type="ECO:0000256" key="1">
    <source>
        <dbReference type="ARBA" id="ARBA00010406"/>
    </source>
</evidence>
<keyword evidence="5 8" id="KW-0067">ATP-binding</keyword>
<dbReference type="InterPro" id="IPR013346">
    <property type="entry name" value="NrdE_NrdA_C"/>
</dbReference>
<evidence type="ECO:0000313" key="12">
    <source>
        <dbReference type="Proteomes" id="UP000152762"/>
    </source>
</evidence>
<dbReference type="InterPro" id="IPR008926">
    <property type="entry name" value="RNR_R1-su_N"/>
</dbReference>
<feature type="binding site" evidence="8">
    <location>
        <begin position="197"/>
        <end position="198"/>
    </location>
    <ligand>
        <name>substrate</name>
    </ligand>
</feature>
<keyword evidence="4 8" id="KW-0547">Nucleotide-binding</keyword>
<accession>A1BM51</accession>
<feature type="active site" description="Proton acceptor" evidence="8">
    <location>
        <position position="402"/>
    </location>
</feature>
<feature type="binding site" evidence="8">
    <location>
        <begin position="600"/>
        <end position="604"/>
    </location>
    <ligand>
        <name>substrate</name>
    </ligand>
</feature>
<keyword evidence="2 8" id="KW-0244">Early protein</keyword>
<evidence type="ECO:0000256" key="2">
    <source>
        <dbReference type="ARBA" id="ARBA00022518"/>
    </source>
</evidence>
<comment type="function">
    <text evidence="8">Ribonucleoside-diphosphate reductase holoenzyme provides the precursors necessary for viral DNA synthesis. Allows virus growth in non-dividing cells, as well as reactivation from latency in infected hosts. Catalyzes the biosynthesis of deoxyribonucleotides from the corresponding ribonucleotides.</text>
</comment>
<evidence type="ECO:0000256" key="8">
    <source>
        <dbReference type="HAMAP-Rule" id="MF_04026"/>
    </source>
</evidence>
<feature type="site" description="Important for electron transfer" evidence="8">
    <location>
        <position position="732"/>
    </location>
</feature>
<sequence length="785" mass="87719">MAAALNAALEAQASQSIDDLKVNAGWDMRSNVTAGRLHHEEMEKKATQTVAQYVAIFGDVLADDVRAFLQENEGWLDRCMKMYQGMPSYKLVKSRGILSAKRFYDTYVLKTADDAWYESVTHCFMRVAAFCTVRALANKPLKTTIIYTNYLRLGRGMECFPTVDIFMYFFSPLAQQLVCCATPIMRSAGTRHANLASCFLMSPDLSSEANTTAALLQELTSLLSVKSGVGCDVTSFGHGGKSVQSCLSLIDAQVEYFNDQNPRPVSVAAYMEVWHSQIQEFLSVKLPENPNRCASIYQGLCIPSLFFDKCLTDSNQPWYLFSPEDAGNLPHLYGEEFKEEYERLVRERRYVGQVIIKSLLFSIINTIIKTGSPYIIYKDACNARHWKEMRGQAIASANLCAEVIQYPGRDVSTCNLANVCLPMCLISTPVDPRAPSGQNYSGEVVKSEAVSNMYFSLPMLHMAVEVAVFLVNCAIDGGSCVTEGMQRGQRERSMGIGVHGLADVFAEMGYSYLDPAAERLDVQIFEHMYYCAVKTSNNICKYGGGLPFEGYEESKLSRGVFHWEGWDGVKLSIPEHEWSSLARSCVHSGVYNSQFVALMPTVGSSLLTGYAESYYPFFANVSSKVSSKEEIMKPNVTFWKRVSEEDLHTVRVYGGDVALLPSPLREKYSLFLSAFDYSAEGQLMRARLRAPFVDQSQSHSYYLKEENVVSAKYLRDLILAGYAHGLKTIMYYCKVKKQSTMSSFQCLREQEGDKANDTVTGEEPLPDIKYGACNLEGTEACLHCQ</sequence>
<comment type="similarity">
    <text evidence="1 8 9">Belongs to the ribonucleoside diphosphate reductase large chain family.</text>
</comment>
<evidence type="ECO:0000259" key="10">
    <source>
        <dbReference type="PROSITE" id="PS00089"/>
    </source>
</evidence>
<dbReference type="Pfam" id="PF00317">
    <property type="entry name" value="Ribonuc_red_lgN"/>
    <property type="match status" value="1"/>
</dbReference>
<dbReference type="NCBIfam" id="TIGR02506">
    <property type="entry name" value="NrdE_NrdA"/>
    <property type="match status" value="1"/>
</dbReference>
<evidence type="ECO:0000256" key="6">
    <source>
        <dbReference type="ARBA" id="ARBA00023002"/>
    </source>
</evidence>
<dbReference type="Proteomes" id="UP000152762">
    <property type="component" value="Segment"/>
</dbReference>
<dbReference type="GO" id="GO:0005524">
    <property type="term" value="F:ATP binding"/>
    <property type="evidence" value="ECO:0007669"/>
    <property type="project" value="UniProtKB-UniRule"/>
</dbReference>
<dbReference type="EC" id="1.17.4.1" evidence="8"/>
<gene>
    <name evidence="8" type="primary">RIR1</name>
    <name evidence="11" type="ORF">OvHV-2gp60</name>
</gene>
<dbReference type="Gene3D" id="3.20.70.20">
    <property type="match status" value="1"/>
</dbReference>
<keyword evidence="9" id="KW-0215">Deoxyribonucleotide synthesis</keyword>
<dbReference type="PRINTS" id="PR01183">
    <property type="entry name" value="RIBORDTASEM1"/>
</dbReference>
<feature type="active site" description="Proton acceptor" evidence="8">
    <location>
        <position position="398"/>
    </location>
</feature>
<feature type="site" description="Important for electron transfer" evidence="8">
    <location>
        <position position="731"/>
    </location>
</feature>
<dbReference type="GO" id="GO:0016032">
    <property type="term" value="P:viral process"/>
    <property type="evidence" value="ECO:0007669"/>
    <property type="project" value="UniProtKB-UniRule"/>
</dbReference>
<feature type="site" description="Important for hydrogen atom transfer" evidence="8">
    <location>
        <position position="198"/>
    </location>
</feature>
<dbReference type="Pfam" id="PF02867">
    <property type="entry name" value="Ribonuc_red_lgC"/>
    <property type="match status" value="1"/>
</dbReference>
<dbReference type="HAMAP" id="MF_04026">
    <property type="entry name" value="HSV_RIR1"/>
    <property type="match status" value="1"/>
</dbReference>